<keyword evidence="1" id="KW-0456">Lyase</keyword>
<dbReference type="PANTHER" id="PTHR12935:SF0">
    <property type="entry name" value="GAMMA-GLUTAMYLCYCLOTRANSFERASE"/>
    <property type="match status" value="1"/>
</dbReference>
<dbReference type="CDD" id="cd06661">
    <property type="entry name" value="GGCT_like"/>
    <property type="match status" value="1"/>
</dbReference>
<dbReference type="EMBL" id="NRRU01000098">
    <property type="protein sequence ID" value="MBK1715126.1"/>
    <property type="molecule type" value="Genomic_DNA"/>
</dbReference>
<name>A0ABS1E142_RUBGE</name>
<comment type="caution">
    <text evidence="2">The sequence shown here is derived from an EMBL/GenBank/DDBJ whole genome shotgun (WGS) entry which is preliminary data.</text>
</comment>
<dbReference type="Gene3D" id="3.10.490.10">
    <property type="entry name" value="Gamma-glutamyl cyclotransferase-like"/>
    <property type="match status" value="1"/>
</dbReference>
<evidence type="ECO:0008006" key="4">
    <source>
        <dbReference type="Google" id="ProtNLM"/>
    </source>
</evidence>
<sequence>MKQPKFTRVPGLVFVYGWQLDDRLRARCGAKGRVVGTARLPDHDLGFFGHSARWDGAEEAVFEAPGREVWGLLLALRSDEAAGLDDTMNVREDGSGSHFHCPAEVEDSAGALQPALIYQMAALGPARTPSREYLERIATGAAAHALPPAWVERLRSVPAHPASYPVPHGLRTLRVSVASGGCHC</sequence>
<reference evidence="2" key="2">
    <citation type="journal article" date="2020" name="Microorganisms">
        <title>Osmotic Adaptation and Compatible Solute Biosynthesis of Phototrophic Bacteria as Revealed from Genome Analyses.</title>
        <authorList>
            <person name="Imhoff J.F."/>
            <person name="Rahn T."/>
            <person name="Kunzel S."/>
            <person name="Keller A."/>
            <person name="Neulinger S.C."/>
        </authorList>
    </citation>
    <scope>NUCLEOTIDE SEQUENCE</scope>
    <source>
        <strain evidence="2">IM 151</strain>
    </source>
</reference>
<dbReference type="Pfam" id="PF13772">
    <property type="entry name" value="AIG2_2"/>
    <property type="match status" value="1"/>
</dbReference>
<evidence type="ECO:0000313" key="3">
    <source>
        <dbReference type="Proteomes" id="UP001041814"/>
    </source>
</evidence>
<dbReference type="Proteomes" id="UP001041814">
    <property type="component" value="Unassembled WGS sequence"/>
</dbReference>
<reference evidence="2" key="1">
    <citation type="submission" date="2017-08" db="EMBL/GenBank/DDBJ databases">
        <authorList>
            <person name="Imhoff J.F."/>
            <person name="Rahn T."/>
            <person name="Kuenzel S."/>
            <person name="Neulinger S.C."/>
        </authorList>
    </citation>
    <scope>NUCLEOTIDE SEQUENCE</scope>
    <source>
        <strain evidence="2">IM 151</strain>
    </source>
</reference>
<evidence type="ECO:0000256" key="1">
    <source>
        <dbReference type="ARBA" id="ARBA00023239"/>
    </source>
</evidence>
<accession>A0ABS1E142</accession>
<gene>
    <name evidence="2" type="ORF">CKO43_20410</name>
</gene>
<proteinExistence type="predicted"/>
<dbReference type="InterPro" id="IPR017939">
    <property type="entry name" value="G-Glutamylcylcotransferase"/>
</dbReference>
<evidence type="ECO:0000313" key="2">
    <source>
        <dbReference type="EMBL" id="MBK1715126.1"/>
    </source>
</evidence>
<dbReference type="InterPro" id="IPR013024">
    <property type="entry name" value="GGCT-like"/>
</dbReference>
<keyword evidence="3" id="KW-1185">Reference proteome</keyword>
<dbReference type="PANTHER" id="PTHR12935">
    <property type="entry name" value="GAMMA-GLUTAMYLCYCLOTRANSFERASE"/>
    <property type="match status" value="1"/>
</dbReference>
<dbReference type="RefSeq" id="WP_200379796.1">
    <property type="nucleotide sequence ID" value="NZ_NRRU01000098.1"/>
</dbReference>
<protein>
    <recommendedName>
        <fullName evidence="4">Gamma-glutamylcyclotransferase</fullName>
    </recommendedName>
</protein>
<organism evidence="2 3">
    <name type="scientific">Rubrivivax gelatinosus</name>
    <name type="common">Rhodocyclus gelatinosus</name>
    <name type="synonym">Rhodopseudomonas gelatinosa</name>
    <dbReference type="NCBI Taxonomy" id="28068"/>
    <lineage>
        <taxon>Bacteria</taxon>
        <taxon>Pseudomonadati</taxon>
        <taxon>Pseudomonadota</taxon>
        <taxon>Betaproteobacteria</taxon>
        <taxon>Burkholderiales</taxon>
        <taxon>Sphaerotilaceae</taxon>
        <taxon>Rubrivivax</taxon>
    </lineage>
</organism>